<dbReference type="EC" id="2.4.-.-" evidence="7"/>
<evidence type="ECO:0000313" key="7">
    <source>
        <dbReference type="EMBL" id="WAE52185.1"/>
    </source>
</evidence>
<dbReference type="Pfam" id="PF13469">
    <property type="entry name" value="Sulfotransfer_3"/>
    <property type="match status" value="1"/>
</dbReference>
<keyword evidence="4" id="KW-0175">Coiled coil</keyword>
<dbReference type="EMBL" id="CP113257">
    <property type="protein sequence ID" value="WAE52185.1"/>
    <property type="molecule type" value="Genomic_DNA"/>
</dbReference>
<evidence type="ECO:0000259" key="6">
    <source>
        <dbReference type="Pfam" id="PF00535"/>
    </source>
</evidence>
<dbReference type="SUPFAM" id="SSF53448">
    <property type="entry name" value="Nucleotide-diphospho-sugar transferases"/>
    <property type="match status" value="1"/>
</dbReference>
<evidence type="ECO:0000259" key="5">
    <source>
        <dbReference type="Pfam" id="PF00534"/>
    </source>
</evidence>
<accession>A0AA47HYH9</accession>
<dbReference type="SUPFAM" id="SSF52540">
    <property type="entry name" value="P-loop containing nucleoside triphosphate hydrolases"/>
    <property type="match status" value="1"/>
</dbReference>
<dbReference type="Gene3D" id="3.90.550.10">
    <property type="entry name" value="Spore Coat Polysaccharide Biosynthesis Protein SpsA, Chain A"/>
    <property type="match status" value="1"/>
</dbReference>
<dbReference type="SUPFAM" id="SSF53756">
    <property type="entry name" value="UDP-Glycosyltransferase/glycogen phosphorylase"/>
    <property type="match status" value="1"/>
</dbReference>
<dbReference type="Gene3D" id="3.40.50.300">
    <property type="entry name" value="P-loop containing nucleotide triphosphate hydrolases"/>
    <property type="match status" value="1"/>
</dbReference>
<dbReference type="AlphaFoldDB" id="A0AA47HYH9"/>
<dbReference type="InterPro" id="IPR001296">
    <property type="entry name" value="Glyco_trans_1"/>
</dbReference>
<dbReference type="PANTHER" id="PTHR43685">
    <property type="entry name" value="GLYCOSYLTRANSFERASE"/>
    <property type="match status" value="1"/>
</dbReference>
<dbReference type="CDD" id="cd03801">
    <property type="entry name" value="GT4_PimA-like"/>
    <property type="match status" value="1"/>
</dbReference>
<organism evidence="7 8">
    <name type="scientific">Stutzerimonas frequens</name>
    <dbReference type="NCBI Taxonomy" id="2968969"/>
    <lineage>
        <taxon>Bacteria</taxon>
        <taxon>Pseudomonadati</taxon>
        <taxon>Pseudomonadota</taxon>
        <taxon>Gammaproteobacteria</taxon>
        <taxon>Pseudomonadales</taxon>
        <taxon>Pseudomonadaceae</taxon>
        <taxon>Stutzerimonas</taxon>
    </lineage>
</organism>
<evidence type="ECO:0000256" key="1">
    <source>
        <dbReference type="ARBA" id="ARBA00006739"/>
    </source>
</evidence>
<dbReference type="InterPro" id="IPR050834">
    <property type="entry name" value="Glycosyltransf_2"/>
</dbReference>
<dbReference type="RefSeq" id="WP_267931340.1">
    <property type="nucleotide sequence ID" value="NZ_CP113257.1"/>
</dbReference>
<dbReference type="Pfam" id="PF00535">
    <property type="entry name" value="Glycos_transf_2"/>
    <property type="match status" value="1"/>
</dbReference>
<evidence type="ECO:0000313" key="8">
    <source>
        <dbReference type="Proteomes" id="UP001164632"/>
    </source>
</evidence>
<sequence>MRMNVQEKKRIVVVLGMHRSGTSALTRALVAIGAGVGDNLLPAGHDNPKGFWEDKDFVTLNDRLLAVLDASYDSLALLPDEFECRSDVKELLLEAVLMLRDKLAGNDLFALKDPRTCRLLPFWQLVFSHLDLSVAYVIAVRHPLSVADSLGKRNQFPTRKSLWLWLQHYSSAINDTNGMPRLFVDYDQLLAEPQQQLQRLASWLELPGHDHDEAIRDYIESFLSADLRHAAYSSDDVLLCPQMPALVIQAYRSLLGATSASEGPGFDGEWQALSEALRQQREMLDFLQQYDRLYLELKAEFKRASDELERASQQLEHERSLHDDELDRLEQSLVSAKGELSELRQQAQREQAAIRQAGQQEVNRLQARLSQMEQELHTFRNSKSMRITAPARALVRLMGSASSAAQAKQSLHLASAKTGQLLDRSAFILRQEGPLAFCRRTVGYVGRSVRRRLATRKAERYIPLATAETGTPPLVSFITPIYDRTDVLREAIQSALAQTLPVFEVILVTDGSPAATMAVVEEFRHDPRVRIFSYPVSSGNAVRGRNKGILEARGRYIAFLDSDDIAAPDRLEVCLPLLESGQADVVYGSWRAKLDGTRMIDGLVDGQVVHSPDCDLDMLLKVCVPCQSTVMVRRDSLLEAGFLKPRMEYREDHELWARLAYHGARFKSIEHVLTDLRLHAGNNELNFKDNDGHWEGLLAREYRLQGPRPKKIAFMLACLGISGGAAVVLRHVSMLMEQGHDAFVISLGDDGDISWFGNPAIRVYRLDELSRCGVGNIDLLFATFWTTVEWLERIPARRKLYFVQSDERLFYDEAAVKAQVAATYQQDHEYVVIANWIGDMLRSEFGHETVHYVPNGIDPEMFYPDSPLQEKDPSRPRVLIEGPISVPFKGMADAYEAVKLLDCEIWIVSSSGRPEAHWRYDRFFEGVDHAQMRHIYSSCDILLKMSRVESFAYPPLEAMACGCNVVLGEVRGGVEYAQDEVNLLKVGAGDVAQARAAVARLMADESLRERLRLAGYETVRNWNWEASSVAMTAVLADTQEDNYVASQAPSGSLLDAS</sequence>
<dbReference type="InterPro" id="IPR001173">
    <property type="entry name" value="Glyco_trans_2-like"/>
</dbReference>
<dbReference type="InterPro" id="IPR027417">
    <property type="entry name" value="P-loop_NTPase"/>
</dbReference>
<name>A0AA47HYH9_9GAMM</name>
<dbReference type="Gene3D" id="3.40.50.2000">
    <property type="entry name" value="Glycogen Phosphorylase B"/>
    <property type="match status" value="1"/>
</dbReference>
<dbReference type="GO" id="GO:0016757">
    <property type="term" value="F:glycosyltransferase activity"/>
    <property type="evidence" value="ECO:0007669"/>
    <property type="project" value="UniProtKB-KW"/>
</dbReference>
<reference evidence="7" key="1">
    <citation type="submission" date="2022-11" db="EMBL/GenBank/DDBJ databases">
        <title>Genomic of Pseudomonas TF18.</title>
        <authorList>
            <person name="Liu T."/>
        </authorList>
    </citation>
    <scope>NUCLEOTIDE SEQUENCE</scope>
    <source>
        <strain evidence="7">TF18</strain>
    </source>
</reference>
<protein>
    <submittedName>
        <fullName evidence="7">Glycosyltransferase</fullName>
        <ecNumber evidence="7">2.4.-.-</ecNumber>
    </submittedName>
</protein>
<gene>
    <name evidence="7" type="ORF">OSV15_21400</name>
</gene>
<feature type="domain" description="Glycosyl transferase family 1" evidence="5">
    <location>
        <begin position="923"/>
        <end position="1017"/>
    </location>
</feature>
<comment type="similarity">
    <text evidence="1">Belongs to the glycosyltransferase 2 family.</text>
</comment>
<evidence type="ECO:0000256" key="2">
    <source>
        <dbReference type="ARBA" id="ARBA00022676"/>
    </source>
</evidence>
<dbReference type="PANTHER" id="PTHR43685:SF5">
    <property type="entry name" value="GLYCOSYLTRANSFERASE EPSE-RELATED"/>
    <property type="match status" value="1"/>
</dbReference>
<feature type="domain" description="Glycosyltransferase 2-like" evidence="6">
    <location>
        <begin position="476"/>
        <end position="600"/>
    </location>
</feature>
<evidence type="ECO:0000256" key="3">
    <source>
        <dbReference type="ARBA" id="ARBA00022679"/>
    </source>
</evidence>
<dbReference type="InterPro" id="IPR029044">
    <property type="entry name" value="Nucleotide-diphossugar_trans"/>
</dbReference>
<feature type="coiled-coil region" evidence="4">
    <location>
        <begin position="287"/>
        <end position="382"/>
    </location>
</feature>
<dbReference type="Gene3D" id="3.40.50.11090">
    <property type="match status" value="1"/>
</dbReference>
<evidence type="ECO:0000256" key="4">
    <source>
        <dbReference type="SAM" id="Coils"/>
    </source>
</evidence>
<dbReference type="CDD" id="cd00761">
    <property type="entry name" value="Glyco_tranf_GTA_type"/>
    <property type="match status" value="1"/>
</dbReference>
<keyword evidence="3 7" id="KW-0808">Transferase</keyword>
<proteinExistence type="inferred from homology"/>
<keyword evidence="2 7" id="KW-0328">Glycosyltransferase</keyword>
<dbReference type="Proteomes" id="UP001164632">
    <property type="component" value="Chromosome"/>
</dbReference>
<dbReference type="Pfam" id="PF00534">
    <property type="entry name" value="Glycos_transf_1"/>
    <property type="match status" value="1"/>
</dbReference>